<dbReference type="PATRIC" id="fig|630.129.peg.221"/>
<dbReference type="Proteomes" id="UP000048841">
    <property type="component" value="Unassembled WGS sequence"/>
</dbReference>
<evidence type="ECO:0000256" key="1">
    <source>
        <dbReference type="SAM" id="Phobius"/>
    </source>
</evidence>
<dbReference type="EMBL" id="CGBR01000004">
    <property type="protein sequence ID" value="CFQ55798.1"/>
    <property type="molecule type" value="Genomic_DNA"/>
</dbReference>
<dbReference type="AlphaFoldDB" id="A0A0E1NEM8"/>
<proteinExistence type="predicted"/>
<protein>
    <submittedName>
        <fullName evidence="2">Type IV pilus biogenesis protein PilO</fullName>
    </submittedName>
</protein>
<gene>
    <name evidence="2" type="ORF">ERS137941_00919</name>
</gene>
<organism evidence="2 3">
    <name type="scientific">Yersinia enterocolitica</name>
    <dbReference type="NCBI Taxonomy" id="630"/>
    <lineage>
        <taxon>Bacteria</taxon>
        <taxon>Pseudomonadati</taxon>
        <taxon>Pseudomonadota</taxon>
        <taxon>Gammaproteobacteria</taxon>
        <taxon>Enterobacterales</taxon>
        <taxon>Yersiniaceae</taxon>
        <taxon>Yersinia</taxon>
    </lineage>
</organism>
<keyword evidence="1" id="KW-1133">Transmembrane helix</keyword>
<name>A0A0E1NEM8_YEREN</name>
<reference evidence="2 3" key="1">
    <citation type="submission" date="2015-03" db="EMBL/GenBank/DDBJ databases">
        <authorList>
            <person name="Murphy D."/>
        </authorList>
    </citation>
    <scope>NUCLEOTIDE SEQUENCE [LARGE SCALE GENOMIC DNA]</scope>
    <source>
        <strain evidence="2 3">IP26249</strain>
    </source>
</reference>
<sequence>MNKQLQRWLDRPGWQLCLYQWGLLGLIGLGVYSMLLRPQWQQQQFSTQEIIQHQQQVERQQSELALLPSLFSLQQELTALSVAEASRQQPGGSIAHLVGKWIGPFGGQVISWQRQSEPLVGGGGAGVVEQQQWAATLRINFYGLRHLLRQLATTPSPIQIQLIDITRDNHALTVKLTLQEYLVGGGSESSL</sequence>
<dbReference type="RefSeq" id="WP_013650555.1">
    <property type="nucleotide sequence ID" value="NZ_CGBR01000004.1"/>
</dbReference>
<evidence type="ECO:0000313" key="3">
    <source>
        <dbReference type="Proteomes" id="UP000048841"/>
    </source>
</evidence>
<keyword evidence="1" id="KW-0812">Transmembrane</keyword>
<keyword evidence="1" id="KW-0472">Membrane</keyword>
<evidence type="ECO:0000313" key="2">
    <source>
        <dbReference type="EMBL" id="CFQ55798.1"/>
    </source>
</evidence>
<accession>A0A0E1NEM8</accession>
<dbReference type="KEGG" id="yet:CH48_1421"/>
<feature type="transmembrane region" description="Helical" evidence="1">
    <location>
        <begin position="18"/>
        <end position="36"/>
    </location>
</feature>